<dbReference type="GO" id="GO:0003824">
    <property type="term" value="F:catalytic activity"/>
    <property type="evidence" value="ECO:0007669"/>
    <property type="project" value="InterPro"/>
</dbReference>
<dbReference type="Pfam" id="PF00078">
    <property type="entry name" value="RVT_1"/>
    <property type="match status" value="1"/>
</dbReference>
<evidence type="ECO:0000259" key="2">
    <source>
        <dbReference type="PROSITE" id="PS50878"/>
    </source>
</evidence>
<dbReference type="AlphaFoldDB" id="A0A3P9K586"/>
<dbReference type="InterPro" id="IPR000477">
    <property type="entry name" value="RT_dom"/>
</dbReference>
<evidence type="ECO:0000256" key="1">
    <source>
        <dbReference type="SAM" id="MobiDB-lite"/>
    </source>
</evidence>
<dbReference type="Proteomes" id="UP000265180">
    <property type="component" value="Chromosome 12"/>
</dbReference>
<feature type="compositionally biased region" description="Polar residues" evidence="1">
    <location>
        <begin position="1"/>
        <end position="12"/>
    </location>
</feature>
<dbReference type="CDD" id="cd01650">
    <property type="entry name" value="RT_nLTR_like"/>
    <property type="match status" value="1"/>
</dbReference>
<dbReference type="Pfam" id="PF03372">
    <property type="entry name" value="Exo_endo_phos"/>
    <property type="match status" value="1"/>
</dbReference>
<reference key="1">
    <citation type="journal article" date="2007" name="Nature">
        <title>The medaka draft genome and insights into vertebrate genome evolution.</title>
        <authorList>
            <person name="Kasahara M."/>
            <person name="Naruse K."/>
            <person name="Sasaki S."/>
            <person name="Nakatani Y."/>
            <person name="Qu W."/>
            <person name="Ahsan B."/>
            <person name="Yamada T."/>
            <person name="Nagayasu Y."/>
            <person name="Doi K."/>
            <person name="Kasai Y."/>
            <person name="Jindo T."/>
            <person name="Kobayashi D."/>
            <person name="Shimada A."/>
            <person name="Toyoda A."/>
            <person name="Kuroki Y."/>
            <person name="Fujiyama A."/>
            <person name="Sasaki T."/>
            <person name="Shimizu A."/>
            <person name="Asakawa S."/>
            <person name="Shimizu N."/>
            <person name="Hashimoto S."/>
            <person name="Yang J."/>
            <person name="Lee Y."/>
            <person name="Matsushima K."/>
            <person name="Sugano S."/>
            <person name="Sakaizumi M."/>
            <person name="Narita T."/>
            <person name="Ohishi K."/>
            <person name="Haga S."/>
            <person name="Ohta F."/>
            <person name="Nomoto H."/>
            <person name="Nogata K."/>
            <person name="Morishita T."/>
            <person name="Endo T."/>
            <person name="Shin-I T."/>
            <person name="Takeda H."/>
            <person name="Morishita S."/>
            <person name="Kohara Y."/>
        </authorList>
    </citation>
    <scope>NUCLEOTIDE SEQUENCE [LARGE SCALE GENOMIC DNA]</scope>
    <source>
        <strain>Hd-rR</strain>
    </source>
</reference>
<feature type="domain" description="Reverse transcriptase" evidence="2">
    <location>
        <begin position="555"/>
        <end position="819"/>
    </location>
</feature>
<sequence length="1031" mass="115535">MKETRAQSSSVKRSSEPPLGLVPVQNPCRESQAGSSLSLCAERQMKGARHRNLKVTDSSSHKQNYDVIKCGLLNIRSISSKSLLVNELIIDNNLSLLALTETWLHQDDYVRLNEATPPTYANYQKSRISGKGGGLAVISQSSLLLSPKVKNAYNSFENIILSLSHPNRKTPKPVLLIIIYRPPGPYSEFLTEFSDFLSTIVLDSDQIIILGDFNIHVDDPSDCLGKAFAALLDDVGFTQSVNEPTHCHKHTLDLVLTHGIEISQLSVLPLNPIISDHFMITFQLTLEHPSAPVNKKQLRRTLTDRSVSEFKHTVQPVLSDILRKYSESSSHSISPSINDHFVNDALQALRSTLHVVAPLKPKSVRQNQVAPWFNAETRSLKQETRKLEREWRRSGSEQSLDIWKHSLLNYKKALRRARSQYYSTLISENGNNPRFLFSTIAKLTRSQSSVEPHVPVSLSSDDFLTFFDSKISNIRHKLNQVIPTISPEQAEAVEMEASIETSVTLDCFTAVDQAEITSIITSSKSSTCLLDPIPTRLFKETFPLINDPILTMINASLETGYVPQSFKYAVVKPLLKKPSLDPSILANYRPISNLPFISKILERVVVKQLYCHLQDNSHFEDFQSGFRPHHSTETALVRVSNDLLLASEKGLLSILVLLDLSAAFDTIDHGILLHRLEQDIGIRGSALQWFKSYLSDRYQFVNVNGHSSQCTRVNYGVPQGSVLGPILFTLYMLPLGNIIRKHSINFHCYADDTQLYLSMKPDQNDQIEKLNACISDIKTWMTINYLLLNPEKTEVIILVPKNLRDTLSAQIVSLDGISIAPNSTVRNLGVLLDQDLSFKAHISQACRTAFFHLRNIAKIRNILSKSDAEKLIHAFVTSRLDYCNSLLAACPKSSLRSLQLVQNAAARLLAGTSRRDHITPVLVSLHWLPVDSRIKFKILLLTYKALHGMAPSYIKDLIVPYHPMRTLRSQNAGLLVVPRISKSTVGGRAFSHQAPVLWNKLPAHGREADSVSTFKVRLKTFLFGQAHCQTS</sequence>
<dbReference type="PROSITE" id="PS50878">
    <property type="entry name" value="RT_POL"/>
    <property type="match status" value="1"/>
</dbReference>
<dbReference type="InterPro" id="IPR036691">
    <property type="entry name" value="Endo/exonu/phosph_ase_sf"/>
</dbReference>
<name>A0A3P9K586_ORYLA</name>
<dbReference type="Ensembl" id="ENSORLT00020009717.1">
    <property type="protein sequence ID" value="ENSORLP00020003379.1"/>
    <property type="gene ID" value="ENSORLG00020004158.1"/>
</dbReference>
<evidence type="ECO:0000313" key="3">
    <source>
        <dbReference type="Ensembl" id="ENSORLP00020003379.1"/>
    </source>
</evidence>
<organism evidence="3 4">
    <name type="scientific">Oryzias latipes</name>
    <name type="common">Japanese rice fish</name>
    <name type="synonym">Japanese killifish</name>
    <dbReference type="NCBI Taxonomy" id="8090"/>
    <lineage>
        <taxon>Eukaryota</taxon>
        <taxon>Metazoa</taxon>
        <taxon>Chordata</taxon>
        <taxon>Craniata</taxon>
        <taxon>Vertebrata</taxon>
        <taxon>Euteleostomi</taxon>
        <taxon>Actinopterygii</taxon>
        <taxon>Neopterygii</taxon>
        <taxon>Teleostei</taxon>
        <taxon>Neoteleostei</taxon>
        <taxon>Acanthomorphata</taxon>
        <taxon>Ovalentaria</taxon>
        <taxon>Atherinomorphae</taxon>
        <taxon>Beloniformes</taxon>
        <taxon>Adrianichthyidae</taxon>
        <taxon>Oryziinae</taxon>
        <taxon>Oryzias</taxon>
    </lineage>
</organism>
<dbReference type="SUPFAM" id="SSF56219">
    <property type="entry name" value="DNase I-like"/>
    <property type="match status" value="1"/>
</dbReference>
<feature type="region of interest" description="Disordered" evidence="1">
    <location>
        <begin position="1"/>
        <end position="31"/>
    </location>
</feature>
<reference evidence="3" key="3">
    <citation type="submission" date="2025-08" db="UniProtKB">
        <authorList>
            <consortium name="Ensembl"/>
        </authorList>
    </citation>
    <scope>IDENTIFICATION</scope>
    <source>
        <strain evidence="3">HNI</strain>
    </source>
</reference>
<dbReference type="Gene3D" id="3.60.10.10">
    <property type="entry name" value="Endonuclease/exonuclease/phosphatase"/>
    <property type="match status" value="1"/>
</dbReference>
<dbReference type="PANTHER" id="PTHR33332">
    <property type="entry name" value="REVERSE TRANSCRIPTASE DOMAIN-CONTAINING PROTEIN"/>
    <property type="match status" value="1"/>
</dbReference>
<protein>
    <recommendedName>
        <fullName evidence="2">Reverse transcriptase domain-containing protein</fullName>
    </recommendedName>
</protein>
<reference evidence="3" key="4">
    <citation type="submission" date="2025-09" db="UniProtKB">
        <authorList>
            <consortium name="Ensembl"/>
        </authorList>
    </citation>
    <scope>IDENTIFICATION</scope>
    <source>
        <strain evidence="3">HNI</strain>
    </source>
</reference>
<dbReference type="SUPFAM" id="SSF56672">
    <property type="entry name" value="DNA/RNA polymerases"/>
    <property type="match status" value="1"/>
</dbReference>
<reference evidence="3 4" key="2">
    <citation type="submission" date="2017-04" db="EMBL/GenBank/DDBJ databases">
        <title>CpG methylation of centromeres and impact of large insertions on vertebrate speciation.</title>
        <authorList>
            <person name="Ichikawa K."/>
            <person name="Yoshimura J."/>
            <person name="Morishita S."/>
        </authorList>
    </citation>
    <scope>NUCLEOTIDE SEQUENCE</scope>
    <source>
        <strain evidence="3 4">HNI</strain>
    </source>
</reference>
<accession>A0A3P9K586</accession>
<dbReference type="InterPro" id="IPR043502">
    <property type="entry name" value="DNA/RNA_pol_sf"/>
</dbReference>
<dbReference type="InterPro" id="IPR005135">
    <property type="entry name" value="Endo/exonuclease/phosphatase"/>
</dbReference>
<proteinExistence type="predicted"/>
<evidence type="ECO:0000313" key="4">
    <source>
        <dbReference type="Proteomes" id="UP000265180"/>
    </source>
</evidence>